<sequence>MSAPSGIKVPPSLTSAFSTAQNGGDSVRALVFIIEGESFKHHTTIDPKGNYTDDIALLAETLPSPKTPASFAYRLDSKDGFRYEWMMVTFVPDDAGVRAKMLQASSRSGLLKALGAANFKHDWFATSINDLTPAALTAHLKHLASPPPLSASEAALAEVREAEAAEAKRAALDPQVAVNRKKAVVGLGGKMSLGDGVVDALKKVAQRSDDGWVVVFEIPASNTGAISLTTSEACIPSQLASKVPPKSPSYVFYSYPTPPAPAKPSTTSASAGDSSAPRNTFQASEGGVRIAPTTWQPKTTAVDEPTKTDEPAEKEDGAASAGTDEETPAPTPSKGRVLFIYCCPSSSPVKFRMIYSTSVRGMQQDAADQAGVEIIAKLETSDPSDLTESHLKSSLPPSKPTHSSSLPTPSKPPIFGAPAPSSSNTGSSASANASANAFGGAFGRPRPVTQPIRSATQIPLPASGSATPIGGEPSSSGNGNGDGEGDSKENIRRAFDAFGPRVNSPGGGGGAGFARPRPAGRR</sequence>
<gene>
    <name evidence="10" type="ORF">I316_01743</name>
</gene>
<keyword evidence="5" id="KW-0009">Actin-binding</keyword>
<evidence type="ECO:0000256" key="8">
    <source>
        <dbReference type="SAM" id="MobiDB-lite"/>
    </source>
</evidence>
<dbReference type="CDD" id="cd11285">
    <property type="entry name" value="ADF_Twf-N_like"/>
    <property type="match status" value="1"/>
</dbReference>
<dbReference type="OrthoDB" id="10006997at2759"/>
<keyword evidence="6" id="KW-0206">Cytoskeleton</keyword>
<evidence type="ECO:0000259" key="9">
    <source>
        <dbReference type="PROSITE" id="PS51263"/>
    </source>
</evidence>
<dbReference type="InterPro" id="IPR002108">
    <property type="entry name" value="ADF-H"/>
</dbReference>
<dbReference type="GO" id="GO:0051016">
    <property type="term" value="P:barbed-end actin filament capping"/>
    <property type="evidence" value="ECO:0007669"/>
    <property type="project" value="TreeGrafter"/>
</dbReference>
<dbReference type="Pfam" id="PF00241">
    <property type="entry name" value="Cofilin_ADF"/>
    <property type="match status" value="2"/>
</dbReference>
<evidence type="ECO:0000256" key="5">
    <source>
        <dbReference type="ARBA" id="ARBA00023203"/>
    </source>
</evidence>
<evidence type="ECO:0000256" key="6">
    <source>
        <dbReference type="ARBA" id="ARBA00023212"/>
    </source>
</evidence>
<reference evidence="11" key="2">
    <citation type="submission" date="2013-12" db="EMBL/GenBank/DDBJ databases">
        <title>Evolution of pathogenesis and genome organization in the Tremellales.</title>
        <authorList>
            <person name="Cuomo C."/>
            <person name="Litvintseva A."/>
            <person name="Heitman J."/>
            <person name="Chen Y."/>
            <person name="Sun S."/>
            <person name="Springer D."/>
            <person name="Dromer F."/>
            <person name="Young S."/>
            <person name="Zeng Q."/>
            <person name="Chapman S."/>
            <person name="Gujja S."/>
            <person name="Saif S."/>
            <person name="Birren B."/>
        </authorList>
    </citation>
    <scope>NUCLEOTIDE SEQUENCE [LARGE SCALE GENOMIC DNA]</scope>
    <source>
        <strain evidence="11">BCC8398</strain>
    </source>
</reference>
<dbReference type="GO" id="GO:0030042">
    <property type="term" value="P:actin filament depolymerization"/>
    <property type="evidence" value="ECO:0007669"/>
    <property type="project" value="TreeGrafter"/>
</dbReference>
<dbReference type="InterPro" id="IPR029006">
    <property type="entry name" value="ADF-H/Gelsolin-like_dom_sf"/>
</dbReference>
<comment type="similarity">
    <text evidence="2">Belongs to the actin-binding proteins ADF family. Twinfilin subfamily.</text>
</comment>
<dbReference type="STRING" id="1296120.A0A1B9GZS0"/>
<dbReference type="AlphaFoldDB" id="A0A1B9GZS0"/>
<feature type="domain" description="ADF-H" evidence="9">
    <location>
        <begin position="6"/>
        <end position="141"/>
    </location>
</feature>
<dbReference type="GO" id="GO:0005884">
    <property type="term" value="C:actin filament"/>
    <property type="evidence" value="ECO:0007669"/>
    <property type="project" value="TreeGrafter"/>
</dbReference>
<protein>
    <recommendedName>
        <fullName evidence="9">ADF-H domain-containing protein</fullName>
    </recommendedName>
</protein>
<evidence type="ECO:0000256" key="4">
    <source>
        <dbReference type="ARBA" id="ARBA00022737"/>
    </source>
</evidence>
<evidence type="ECO:0000313" key="11">
    <source>
        <dbReference type="Proteomes" id="UP000092666"/>
    </source>
</evidence>
<dbReference type="PANTHER" id="PTHR13759">
    <property type="entry name" value="TWINFILIN"/>
    <property type="match status" value="1"/>
</dbReference>
<feature type="region of interest" description="Disordered" evidence="8">
    <location>
        <begin position="381"/>
        <end position="522"/>
    </location>
</feature>
<evidence type="ECO:0000256" key="7">
    <source>
        <dbReference type="ARBA" id="ARBA00038532"/>
    </source>
</evidence>
<dbReference type="Gene3D" id="3.40.20.10">
    <property type="entry name" value="Severin"/>
    <property type="match status" value="2"/>
</dbReference>
<feature type="compositionally biased region" description="Low complexity" evidence="8">
    <location>
        <begin position="392"/>
        <end position="408"/>
    </location>
</feature>
<keyword evidence="4" id="KW-0677">Repeat</keyword>
<comment type="subunit">
    <text evidence="7">Interacts with G-actin; ADP-actin form.</text>
</comment>
<feature type="compositionally biased region" description="Low complexity" evidence="8">
    <location>
        <begin position="513"/>
        <end position="522"/>
    </location>
</feature>
<evidence type="ECO:0000256" key="1">
    <source>
        <dbReference type="ARBA" id="ARBA00004245"/>
    </source>
</evidence>
<name>A0A1B9GZS0_9TREE</name>
<feature type="compositionally biased region" description="Basic and acidic residues" evidence="8">
    <location>
        <begin position="304"/>
        <end position="317"/>
    </location>
</feature>
<feature type="compositionally biased region" description="Low complexity" evidence="8">
    <location>
        <begin position="263"/>
        <end position="276"/>
    </location>
</feature>
<reference evidence="10 11" key="1">
    <citation type="submission" date="2013-07" db="EMBL/GenBank/DDBJ databases">
        <title>The Genome Sequence of Cryptococcus heveanensis BCC8398.</title>
        <authorList>
            <consortium name="The Broad Institute Genome Sequencing Platform"/>
            <person name="Cuomo C."/>
            <person name="Litvintseva A."/>
            <person name="Chen Y."/>
            <person name="Heitman J."/>
            <person name="Sun S."/>
            <person name="Springer D."/>
            <person name="Dromer F."/>
            <person name="Young S.K."/>
            <person name="Zeng Q."/>
            <person name="Gargeya S."/>
            <person name="Fitzgerald M."/>
            <person name="Abouelleil A."/>
            <person name="Alvarado L."/>
            <person name="Berlin A.M."/>
            <person name="Chapman S.B."/>
            <person name="Dewar J."/>
            <person name="Goldberg J."/>
            <person name="Griggs A."/>
            <person name="Gujja S."/>
            <person name="Hansen M."/>
            <person name="Howarth C."/>
            <person name="Imamovic A."/>
            <person name="Larimer J."/>
            <person name="McCowan C."/>
            <person name="Murphy C."/>
            <person name="Pearson M."/>
            <person name="Priest M."/>
            <person name="Roberts A."/>
            <person name="Saif S."/>
            <person name="Shea T."/>
            <person name="Sykes S."/>
            <person name="Wortman J."/>
            <person name="Nusbaum C."/>
            <person name="Birren B."/>
        </authorList>
    </citation>
    <scope>NUCLEOTIDE SEQUENCE [LARGE SCALE GENOMIC DNA]</scope>
    <source>
        <strain evidence="10 11">BCC8398</strain>
    </source>
</reference>
<dbReference type="GO" id="GO:0005737">
    <property type="term" value="C:cytoplasm"/>
    <property type="evidence" value="ECO:0007669"/>
    <property type="project" value="TreeGrafter"/>
</dbReference>
<dbReference type="SMART" id="SM00102">
    <property type="entry name" value="ADF"/>
    <property type="match status" value="2"/>
</dbReference>
<evidence type="ECO:0000256" key="2">
    <source>
        <dbReference type="ARBA" id="ARBA00009557"/>
    </source>
</evidence>
<accession>A0A1B9GZS0</accession>
<dbReference type="InterPro" id="IPR028458">
    <property type="entry name" value="Twinfilin"/>
</dbReference>
<dbReference type="GO" id="GO:0003785">
    <property type="term" value="F:actin monomer binding"/>
    <property type="evidence" value="ECO:0007669"/>
    <property type="project" value="TreeGrafter"/>
</dbReference>
<dbReference type="PANTHER" id="PTHR13759:SF1">
    <property type="entry name" value="TWINFILIN"/>
    <property type="match status" value="1"/>
</dbReference>
<feature type="region of interest" description="Disordered" evidence="8">
    <location>
        <begin position="258"/>
        <end position="335"/>
    </location>
</feature>
<feature type="compositionally biased region" description="Low complexity" evidence="8">
    <location>
        <begin position="416"/>
        <end position="439"/>
    </location>
</feature>
<dbReference type="PROSITE" id="PS51263">
    <property type="entry name" value="ADF_H"/>
    <property type="match status" value="1"/>
</dbReference>
<comment type="subcellular location">
    <subcellularLocation>
        <location evidence="1">Cytoplasm</location>
        <location evidence="1">Cytoskeleton</location>
    </subcellularLocation>
</comment>
<organism evidence="10 11">
    <name type="scientific">Kwoniella heveanensis BCC8398</name>
    <dbReference type="NCBI Taxonomy" id="1296120"/>
    <lineage>
        <taxon>Eukaryota</taxon>
        <taxon>Fungi</taxon>
        <taxon>Dikarya</taxon>
        <taxon>Basidiomycota</taxon>
        <taxon>Agaricomycotina</taxon>
        <taxon>Tremellomycetes</taxon>
        <taxon>Tremellales</taxon>
        <taxon>Cryptococcaceae</taxon>
        <taxon>Kwoniella</taxon>
    </lineage>
</organism>
<evidence type="ECO:0000313" key="10">
    <source>
        <dbReference type="EMBL" id="OCF36494.1"/>
    </source>
</evidence>
<keyword evidence="11" id="KW-1185">Reference proteome</keyword>
<keyword evidence="3" id="KW-0963">Cytoplasm</keyword>
<proteinExistence type="inferred from homology"/>
<dbReference type="EMBL" id="KI669495">
    <property type="protein sequence ID" value="OCF36494.1"/>
    <property type="molecule type" value="Genomic_DNA"/>
</dbReference>
<dbReference type="Proteomes" id="UP000092666">
    <property type="component" value="Unassembled WGS sequence"/>
</dbReference>
<dbReference type="GO" id="GO:0051015">
    <property type="term" value="F:actin filament binding"/>
    <property type="evidence" value="ECO:0007669"/>
    <property type="project" value="TreeGrafter"/>
</dbReference>
<feature type="compositionally biased region" description="Basic and acidic residues" evidence="8">
    <location>
        <begin position="485"/>
        <end position="495"/>
    </location>
</feature>
<dbReference type="SUPFAM" id="SSF55753">
    <property type="entry name" value="Actin depolymerizing proteins"/>
    <property type="match status" value="2"/>
</dbReference>
<evidence type="ECO:0000256" key="3">
    <source>
        <dbReference type="ARBA" id="ARBA00022490"/>
    </source>
</evidence>